<keyword evidence="6 8" id="KW-1133">Transmembrane helix</keyword>
<comment type="caution">
    <text evidence="11">The sequence shown here is derived from an EMBL/GenBank/DDBJ whole genome shotgun (WGS) entry which is preliminary data.</text>
</comment>
<evidence type="ECO:0000313" key="12">
    <source>
        <dbReference type="Proteomes" id="UP001457282"/>
    </source>
</evidence>
<keyword evidence="4 8" id="KW-1003">Cell membrane</keyword>
<feature type="domain" description="Casparian strip membrane protein" evidence="10">
    <location>
        <begin position="145"/>
        <end position="204"/>
    </location>
</feature>
<feature type="transmembrane region" description="Helical" evidence="8">
    <location>
        <begin position="145"/>
        <end position="169"/>
    </location>
</feature>
<dbReference type="Proteomes" id="UP001457282">
    <property type="component" value="Unassembled WGS sequence"/>
</dbReference>
<evidence type="ECO:0000256" key="6">
    <source>
        <dbReference type="ARBA" id="ARBA00022989"/>
    </source>
</evidence>
<evidence type="ECO:0000256" key="4">
    <source>
        <dbReference type="ARBA" id="ARBA00022475"/>
    </source>
</evidence>
<dbReference type="PANTHER" id="PTHR33573">
    <property type="entry name" value="CASP-LIKE PROTEIN 4A4"/>
    <property type="match status" value="1"/>
</dbReference>
<feature type="transmembrane region" description="Helical" evidence="8">
    <location>
        <begin position="189"/>
        <end position="207"/>
    </location>
</feature>
<dbReference type="EMBL" id="JBEDUW010000005">
    <property type="protein sequence ID" value="KAK9926897.1"/>
    <property type="molecule type" value="Genomic_DNA"/>
</dbReference>
<comment type="subcellular location">
    <subcellularLocation>
        <location evidence="1 8">Cell membrane</location>
        <topology evidence="1 8">Multi-pass membrane protein</topology>
    </subcellularLocation>
</comment>
<name>A0AAW1WU63_RUBAR</name>
<dbReference type="Pfam" id="PF04535">
    <property type="entry name" value="CASP_dom"/>
    <property type="match status" value="1"/>
</dbReference>
<keyword evidence="5 8" id="KW-0812">Transmembrane</keyword>
<evidence type="ECO:0000256" key="5">
    <source>
        <dbReference type="ARBA" id="ARBA00022692"/>
    </source>
</evidence>
<dbReference type="InterPro" id="IPR006702">
    <property type="entry name" value="CASP_dom"/>
</dbReference>
<protein>
    <recommendedName>
        <fullName evidence="8">CASP-like protein</fullName>
    </recommendedName>
</protein>
<gene>
    <name evidence="11" type="ORF">M0R45_024105</name>
</gene>
<evidence type="ECO:0000259" key="10">
    <source>
        <dbReference type="Pfam" id="PF04535"/>
    </source>
</evidence>
<keyword evidence="12" id="KW-1185">Reference proteome</keyword>
<evidence type="ECO:0000256" key="3">
    <source>
        <dbReference type="ARBA" id="ARBA00011489"/>
    </source>
</evidence>
<reference evidence="11 12" key="1">
    <citation type="journal article" date="2023" name="G3 (Bethesda)">
        <title>A chromosome-length genome assembly and annotation of blackberry (Rubus argutus, cv. 'Hillquist').</title>
        <authorList>
            <person name="Bruna T."/>
            <person name="Aryal R."/>
            <person name="Dudchenko O."/>
            <person name="Sargent D.J."/>
            <person name="Mead D."/>
            <person name="Buti M."/>
            <person name="Cavallini A."/>
            <person name="Hytonen T."/>
            <person name="Andres J."/>
            <person name="Pham M."/>
            <person name="Weisz D."/>
            <person name="Mascagni F."/>
            <person name="Usai G."/>
            <person name="Natali L."/>
            <person name="Bassil N."/>
            <person name="Fernandez G.E."/>
            <person name="Lomsadze A."/>
            <person name="Armour M."/>
            <person name="Olukolu B."/>
            <person name="Poorten T."/>
            <person name="Britton C."/>
            <person name="Davik J."/>
            <person name="Ashrafi H."/>
            <person name="Aiden E.L."/>
            <person name="Borodovsky M."/>
            <person name="Worthington M."/>
        </authorList>
    </citation>
    <scope>NUCLEOTIDE SEQUENCE [LARGE SCALE GENOMIC DNA]</scope>
    <source>
        <strain evidence="11">PI 553951</strain>
    </source>
</reference>
<dbReference type="PANTHER" id="PTHR33573:SF50">
    <property type="entry name" value="CASP-LIKE PROTEIN 4A3"/>
    <property type="match status" value="1"/>
</dbReference>
<sequence>METHKPKPSMKKSSSINSEDSAQADSPLCYLSPMRSDAGDPLRNSALRLSGALASRSRRRITPRPSMAVDKFTQFRPQKPPDNAKSPSPVVMYSNRAVKEDAPLSVPKMGPNGVVRAPGDGVDGGGVGRSRAAMMSRRPPKRDEMVKTAALGFRVSELVLCLISFSVMAADKTQGWSGDSFDRYKEYRYCLAVTVIGFAYSAFKYTIYPTN</sequence>
<evidence type="ECO:0000256" key="2">
    <source>
        <dbReference type="ARBA" id="ARBA00007651"/>
    </source>
</evidence>
<organism evidence="11 12">
    <name type="scientific">Rubus argutus</name>
    <name type="common">Southern blackberry</name>
    <dbReference type="NCBI Taxonomy" id="59490"/>
    <lineage>
        <taxon>Eukaryota</taxon>
        <taxon>Viridiplantae</taxon>
        <taxon>Streptophyta</taxon>
        <taxon>Embryophyta</taxon>
        <taxon>Tracheophyta</taxon>
        <taxon>Spermatophyta</taxon>
        <taxon>Magnoliopsida</taxon>
        <taxon>eudicotyledons</taxon>
        <taxon>Gunneridae</taxon>
        <taxon>Pentapetalae</taxon>
        <taxon>rosids</taxon>
        <taxon>fabids</taxon>
        <taxon>Rosales</taxon>
        <taxon>Rosaceae</taxon>
        <taxon>Rosoideae</taxon>
        <taxon>Rosoideae incertae sedis</taxon>
        <taxon>Rubus</taxon>
    </lineage>
</organism>
<feature type="compositionally biased region" description="Basic residues" evidence="9">
    <location>
        <begin position="1"/>
        <end position="10"/>
    </location>
</feature>
<keyword evidence="7 8" id="KW-0472">Membrane</keyword>
<evidence type="ECO:0000256" key="8">
    <source>
        <dbReference type="RuleBase" id="RU361233"/>
    </source>
</evidence>
<comment type="similarity">
    <text evidence="2 8">Belongs to the Casparian strip membrane proteins (CASP) family.</text>
</comment>
<feature type="region of interest" description="Disordered" evidence="9">
    <location>
        <begin position="1"/>
        <end position="43"/>
    </location>
</feature>
<evidence type="ECO:0000256" key="1">
    <source>
        <dbReference type="ARBA" id="ARBA00004651"/>
    </source>
</evidence>
<accession>A0AAW1WU63</accession>
<feature type="region of interest" description="Disordered" evidence="9">
    <location>
        <begin position="103"/>
        <end position="141"/>
    </location>
</feature>
<dbReference type="GO" id="GO:0005886">
    <property type="term" value="C:plasma membrane"/>
    <property type="evidence" value="ECO:0007669"/>
    <property type="project" value="UniProtKB-SubCell"/>
</dbReference>
<evidence type="ECO:0000256" key="7">
    <source>
        <dbReference type="ARBA" id="ARBA00023136"/>
    </source>
</evidence>
<comment type="subunit">
    <text evidence="3 8">Homodimer and heterodimers.</text>
</comment>
<comment type="caution">
    <text evidence="8">Lacks conserved residue(s) required for the propagation of feature annotation.</text>
</comment>
<proteinExistence type="inferred from homology"/>
<evidence type="ECO:0000256" key="9">
    <source>
        <dbReference type="SAM" id="MobiDB-lite"/>
    </source>
</evidence>
<dbReference type="AlphaFoldDB" id="A0AAW1WU63"/>
<evidence type="ECO:0000313" key="11">
    <source>
        <dbReference type="EMBL" id="KAK9926897.1"/>
    </source>
</evidence>